<evidence type="ECO:0000313" key="2">
    <source>
        <dbReference type="EMBL" id="MCF2652648.1"/>
    </source>
</evidence>
<evidence type="ECO:0000313" key="3">
    <source>
        <dbReference type="Proteomes" id="UP001299220"/>
    </source>
</evidence>
<reference evidence="2 3" key="1">
    <citation type="submission" date="2020-12" db="EMBL/GenBank/DDBJ databases">
        <title>Whole genome sequences of gut porcine anaerobes.</title>
        <authorList>
            <person name="Kubasova T."/>
            <person name="Jahodarova E."/>
            <person name="Rychlik I."/>
        </authorList>
    </citation>
    <scope>NUCLEOTIDE SEQUENCE [LARGE SCALE GENOMIC DNA]</scope>
    <source>
        <strain evidence="2 3">An867</strain>
    </source>
</reference>
<comment type="caution">
    <text evidence="2">The sequence shown here is derived from an EMBL/GenBank/DDBJ whole genome shotgun (WGS) entry which is preliminary data.</text>
</comment>
<dbReference type="EMBL" id="JAFBIT010000002">
    <property type="protein sequence ID" value="MCF2652648.1"/>
    <property type="molecule type" value="Genomic_DNA"/>
</dbReference>
<sequence length="155" mass="16922">MKAKIVSTWNCVRISSSFALPKRAQHDDPELPVQPKHKKHTAEHQHGGADHAADELGHKILHLRDVAGDALNQTGASQLTHNLAGRAGLDPQPLRQLPLGHTRHFPQKHQNTLLTALSFGNAAHGVADVPKIPDQSVICIECIVSSFWKRSSKNA</sequence>
<accession>A0ABS9CNC2</accession>
<protein>
    <submittedName>
        <fullName evidence="2">Uncharacterized protein</fullName>
    </submittedName>
</protein>
<organism evidence="2 3">
    <name type="scientific">Anaeromassilibacillus senegalensis</name>
    <dbReference type="NCBI Taxonomy" id="1673717"/>
    <lineage>
        <taxon>Bacteria</taxon>
        <taxon>Bacillati</taxon>
        <taxon>Bacillota</taxon>
        <taxon>Clostridia</taxon>
        <taxon>Eubacteriales</taxon>
        <taxon>Acutalibacteraceae</taxon>
        <taxon>Anaeromassilibacillus</taxon>
    </lineage>
</organism>
<gene>
    <name evidence="2" type="ORF">JQM67_08540</name>
</gene>
<name>A0ABS9CNC2_9FIRM</name>
<evidence type="ECO:0000256" key="1">
    <source>
        <dbReference type="SAM" id="MobiDB-lite"/>
    </source>
</evidence>
<keyword evidence="3" id="KW-1185">Reference proteome</keyword>
<dbReference type="Proteomes" id="UP001299220">
    <property type="component" value="Unassembled WGS sequence"/>
</dbReference>
<proteinExistence type="predicted"/>
<feature type="region of interest" description="Disordered" evidence="1">
    <location>
        <begin position="22"/>
        <end position="50"/>
    </location>
</feature>